<evidence type="ECO:0000256" key="1">
    <source>
        <dbReference type="SAM" id="MobiDB-lite"/>
    </source>
</evidence>
<dbReference type="AlphaFoldDB" id="A0AAV7UW12"/>
<keyword evidence="2" id="KW-0472">Membrane</keyword>
<feature type="region of interest" description="Disordered" evidence="1">
    <location>
        <begin position="315"/>
        <end position="352"/>
    </location>
</feature>
<sequence length="475" mass="52163">MRILGLSATNTPKSLIDPPLVHSQDGKNISDFLITAARVLVDIMGPETGLLNSGHVPVIALGGLAAVATFLLLTLLTLFCSSCDREKKPKHQNGDHENLMNVPSEKETFSHSVTSLATDPPPSTYQNGGISNGDVISEDSTTACIEPYEEVQTSCPDLCDPQDTMGKSTKHPQSRELPSIPPSPNMVEPIPPVNTDVCLGTEGPYEVLKDSISQDNILEDCLYETVNEIKECSINDSVETSKKLDVIILTNNFQSNDPSPECGSESAEYASVDRNRKSQQCVSADSTYFYSLDKEDEAPPPVPEKLLDENENVHAKDADQNPEVEEECEGASQLTKRNSSLSYKSLKDESSQQEDDIAAMYSSVNRTSQSILIQDELANYAYIQDIATRRSPSIGSELYATVRDLENTSNHFDGSESSLRTYDGPDSEYETVQIMCKEDERTIPMPNDFHNALAQEESDYESIGDLNQNGDITRL</sequence>
<feature type="compositionally biased region" description="Polar residues" evidence="1">
    <location>
        <begin position="332"/>
        <end position="343"/>
    </location>
</feature>
<keyword evidence="2" id="KW-0812">Transmembrane</keyword>
<proteinExistence type="predicted"/>
<reference evidence="3" key="1">
    <citation type="journal article" date="2022" name="bioRxiv">
        <title>Sequencing and chromosome-scale assembly of the giantPleurodeles waltlgenome.</title>
        <authorList>
            <person name="Brown T."/>
            <person name="Elewa A."/>
            <person name="Iarovenko S."/>
            <person name="Subramanian E."/>
            <person name="Araus A.J."/>
            <person name="Petzold A."/>
            <person name="Susuki M."/>
            <person name="Suzuki K.-i.T."/>
            <person name="Hayashi T."/>
            <person name="Toyoda A."/>
            <person name="Oliveira C."/>
            <person name="Osipova E."/>
            <person name="Leigh N.D."/>
            <person name="Simon A."/>
            <person name="Yun M.H."/>
        </authorList>
    </citation>
    <scope>NUCLEOTIDE SEQUENCE</scope>
    <source>
        <strain evidence="3">20211129_DDA</strain>
        <tissue evidence="3">Liver</tissue>
    </source>
</reference>
<feature type="region of interest" description="Disordered" evidence="1">
    <location>
        <begin position="155"/>
        <end position="190"/>
    </location>
</feature>
<dbReference type="EMBL" id="JANPWB010000004">
    <property type="protein sequence ID" value="KAJ1192762.1"/>
    <property type="molecule type" value="Genomic_DNA"/>
</dbReference>
<feature type="compositionally biased region" description="Pro residues" evidence="1">
    <location>
        <begin position="179"/>
        <end position="190"/>
    </location>
</feature>
<evidence type="ECO:0000256" key="2">
    <source>
        <dbReference type="SAM" id="Phobius"/>
    </source>
</evidence>
<dbReference type="GO" id="GO:0005886">
    <property type="term" value="C:plasma membrane"/>
    <property type="evidence" value="ECO:0007669"/>
    <property type="project" value="InterPro"/>
</dbReference>
<dbReference type="PANTHER" id="PTHR16322">
    <property type="entry name" value="PHOSPHOPROTEIN ASSOCIATED WITH GLYCOSPHINGOLIPID-ENRICHED MICRODOMAINS 1"/>
    <property type="match status" value="1"/>
</dbReference>
<keyword evidence="2" id="KW-1133">Transmembrane helix</keyword>
<dbReference type="GO" id="GO:0045121">
    <property type="term" value="C:membrane raft"/>
    <property type="evidence" value="ECO:0007669"/>
    <property type="project" value="InterPro"/>
</dbReference>
<name>A0AAV7UW12_PLEWA</name>
<dbReference type="Pfam" id="PF15347">
    <property type="entry name" value="PAG"/>
    <property type="match status" value="1"/>
</dbReference>
<dbReference type="GO" id="GO:0050868">
    <property type="term" value="P:negative regulation of T cell activation"/>
    <property type="evidence" value="ECO:0007669"/>
    <property type="project" value="InterPro"/>
</dbReference>
<organism evidence="3 4">
    <name type="scientific">Pleurodeles waltl</name>
    <name type="common">Iberian ribbed newt</name>
    <dbReference type="NCBI Taxonomy" id="8319"/>
    <lineage>
        <taxon>Eukaryota</taxon>
        <taxon>Metazoa</taxon>
        <taxon>Chordata</taxon>
        <taxon>Craniata</taxon>
        <taxon>Vertebrata</taxon>
        <taxon>Euteleostomi</taxon>
        <taxon>Amphibia</taxon>
        <taxon>Batrachia</taxon>
        <taxon>Caudata</taxon>
        <taxon>Salamandroidea</taxon>
        <taxon>Salamandridae</taxon>
        <taxon>Pleurodelinae</taxon>
        <taxon>Pleurodeles</taxon>
    </lineage>
</organism>
<evidence type="ECO:0000313" key="3">
    <source>
        <dbReference type="EMBL" id="KAJ1192762.1"/>
    </source>
</evidence>
<dbReference type="GO" id="GO:0035556">
    <property type="term" value="P:intracellular signal transduction"/>
    <property type="evidence" value="ECO:0007669"/>
    <property type="project" value="InterPro"/>
</dbReference>
<accession>A0AAV7UW12</accession>
<feature type="compositionally biased region" description="Acidic residues" evidence="1">
    <location>
        <begin position="320"/>
        <end position="329"/>
    </location>
</feature>
<protein>
    <submittedName>
        <fullName evidence="3">Uncharacterized protein</fullName>
    </submittedName>
</protein>
<dbReference type="GO" id="GO:0042169">
    <property type="term" value="F:SH2 domain binding"/>
    <property type="evidence" value="ECO:0007669"/>
    <property type="project" value="TreeGrafter"/>
</dbReference>
<dbReference type="Proteomes" id="UP001066276">
    <property type="component" value="Chromosome 2_2"/>
</dbReference>
<dbReference type="PANTHER" id="PTHR16322:SF0">
    <property type="entry name" value="PHOSPHOPROTEIN ASSOCIATED WITH GLYCOSPHINGOLIPID-ENRICHED MICRODOMAINS 1"/>
    <property type="match status" value="1"/>
</dbReference>
<feature type="transmembrane region" description="Helical" evidence="2">
    <location>
        <begin position="58"/>
        <end position="80"/>
    </location>
</feature>
<gene>
    <name evidence="3" type="ORF">NDU88_002068</name>
</gene>
<keyword evidence="4" id="KW-1185">Reference proteome</keyword>
<evidence type="ECO:0000313" key="4">
    <source>
        <dbReference type="Proteomes" id="UP001066276"/>
    </source>
</evidence>
<dbReference type="InterPro" id="IPR032748">
    <property type="entry name" value="PAG"/>
</dbReference>
<comment type="caution">
    <text evidence="3">The sequence shown here is derived from an EMBL/GenBank/DDBJ whole genome shotgun (WGS) entry which is preliminary data.</text>
</comment>